<evidence type="ECO:0000313" key="4">
    <source>
        <dbReference type="WBParaSite" id="nRc.2.0.1.t03659-RA"/>
    </source>
</evidence>
<feature type="transmembrane region" description="Helical" evidence="1">
    <location>
        <begin position="48"/>
        <end position="71"/>
    </location>
</feature>
<feature type="transmembrane region" description="Helical" evidence="1">
    <location>
        <begin position="83"/>
        <end position="107"/>
    </location>
</feature>
<keyword evidence="1" id="KW-1133">Transmembrane helix</keyword>
<dbReference type="PANTHER" id="PTHR22718:SF11">
    <property type="entry name" value="7TM GPCR SERPENTINE RECEPTOR CLASS X (SRX) DOMAIN-CONTAINING PROTEIN"/>
    <property type="match status" value="1"/>
</dbReference>
<evidence type="ECO:0000313" key="3">
    <source>
        <dbReference type="Proteomes" id="UP000887565"/>
    </source>
</evidence>
<dbReference type="PANTHER" id="PTHR22718">
    <property type="entry name" value="SERPENTINE RECEPTOR, CLASS X"/>
    <property type="match status" value="1"/>
</dbReference>
<feature type="domain" description="7TM GPCR serpentine receptor class x (Srx)" evidence="2">
    <location>
        <begin position="34"/>
        <end position="226"/>
    </location>
</feature>
<feature type="transmembrane region" description="Helical" evidence="1">
    <location>
        <begin position="205"/>
        <end position="225"/>
    </location>
</feature>
<name>A0A915HPK8_ROMCU</name>
<evidence type="ECO:0000259" key="2">
    <source>
        <dbReference type="Pfam" id="PF10328"/>
    </source>
</evidence>
<keyword evidence="3" id="KW-1185">Reference proteome</keyword>
<dbReference type="Pfam" id="PF10328">
    <property type="entry name" value="7TM_GPCR_Srx"/>
    <property type="match status" value="1"/>
</dbReference>
<dbReference type="CDD" id="cd00637">
    <property type="entry name" value="7tm_classA_rhodopsin-like"/>
    <property type="match status" value="1"/>
</dbReference>
<evidence type="ECO:0000256" key="1">
    <source>
        <dbReference type="SAM" id="Phobius"/>
    </source>
</evidence>
<dbReference type="SUPFAM" id="SSF81321">
    <property type="entry name" value="Family A G protein-coupled receptor-like"/>
    <property type="match status" value="1"/>
</dbReference>
<feature type="transmembrane region" description="Helical" evidence="1">
    <location>
        <begin position="134"/>
        <end position="153"/>
    </location>
</feature>
<dbReference type="InterPro" id="IPR019430">
    <property type="entry name" value="7TM_GPCR_serpentine_rcpt_Srx"/>
</dbReference>
<feature type="transmembrane region" description="Helical" evidence="1">
    <location>
        <begin position="173"/>
        <end position="193"/>
    </location>
</feature>
<dbReference type="WBParaSite" id="nRc.2.0.1.t03659-RA">
    <property type="protein sequence ID" value="nRc.2.0.1.t03659-RA"/>
    <property type="gene ID" value="nRc.2.0.1.g03659"/>
</dbReference>
<proteinExistence type="predicted"/>
<accession>A0A915HPK8</accession>
<reference evidence="4" key="1">
    <citation type="submission" date="2022-11" db="UniProtKB">
        <authorList>
            <consortium name="WormBaseParasite"/>
        </authorList>
    </citation>
    <scope>IDENTIFICATION</scope>
</reference>
<dbReference type="Proteomes" id="UP000887565">
    <property type="component" value="Unplaced"/>
</dbReference>
<keyword evidence="1" id="KW-0472">Membrane</keyword>
<keyword evidence="1" id="KW-0812">Transmembrane</keyword>
<organism evidence="3 4">
    <name type="scientific">Romanomermis culicivorax</name>
    <name type="common">Nematode worm</name>
    <dbReference type="NCBI Taxonomy" id="13658"/>
    <lineage>
        <taxon>Eukaryota</taxon>
        <taxon>Metazoa</taxon>
        <taxon>Ecdysozoa</taxon>
        <taxon>Nematoda</taxon>
        <taxon>Enoplea</taxon>
        <taxon>Dorylaimia</taxon>
        <taxon>Mermithida</taxon>
        <taxon>Mermithoidea</taxon>
        <taxon>Mermithidae</taxon>
        <taxon>Romanomermis</taxon>
    </lineage>
</organism>
<sequence>MGVLDLLILIFNGLYSSFATYIRIDASPNKIMCFINKFVGGFMNSVDITYILCANLLAFNRFMVICFPTVSNRIFSLKNSNRILFFCTVHNLVLFIGYLMPGLNFIYSIKTFSWDYDTNDISSGASQIESIYDAAHTTGMTFWYTAIFVLLKLKSKRVSLIRINRHRNREMKVLLQAVIVSSMIIVTEALFFIVPNDPQVKWPRFISNMLWLTCSGINAFIYLGFNSTLRRKALRVMKLKKITMVKALFTIGHYGSTRS</sequence>
<dbReference type="OMA" id="ILEILWE"/>
<protein>
    <submittedName>
        <fullName evidence="4">7TM GPCR serpentine receptor class x (Srx) domain-containing protein</fullName>
    </submittedName>
</protein>
<dbReference type="AlphaFoldDB" id="A0A915HPK8"/>
<dbReference type="Gene3D" id="1.20.1070.10">
    <property type="entry name" value="Rhodopsin 7-helix transmembrane proteins"/>
    <property type="match status" value="1"/>
</dbReference>